<dbReference type="AlphaFoldDB" id="A0A024S4H8"/>
<evidence type="ECO:0000256" key="1">
    <source>
        <dbReference type="SAM" id="SignalP"/>
    </source>
</evidence>
<name>A0A024S4H8_HYPJR</name>
<organism evidence="2 3">
    <name type="scientific">Hypocrea jecorina (strain ATCC 56765 / BCRC 32924 / NRRL 11460 / Rut C-30)</name>
    <name type="common">Trichoderma reesei</name>
    <dbReference type="NCBI Taxonomy" id="1344414"/>
    <lineage>
        <taxon>Eukaryota</taxon>
        <taxon>Fungi</taxon>
        <taxon>Dikarya</taxon>
        <taxon>Ascomycota</taxon>
        <taxon>Pezizomycotina</taxon>
        <taxon>Sordariomycetes</taxon>
        <taxon>Hypocreomycetidae</taxon>
        <taxon>Hypocreales</taxon>
        <taxon>Hypocreaceae</taxon>
        <taxon>Trichoderma</taxon>
    </lineage>
</organism>
<dbReference type="KEGG" id="trr:M419DRAFT_119856"/>
<accession>A0A024S4H8</accession>
<feature type="chain" id="PRO_5001534025" evidence="1">
    <location>
        <begin position="28"/>
        <end position="66"/>
    </location>
</feature>
<feature type="non-terminal residue" evidence="2">
    <location>
        <position position="1"/>
    </location>
</feature>
<sequence length="66" mass="6840">LRAVTAHCHLCSTALVIACLVRDRVNAASTVPYLYILDGGGIAGAGCTWQLGDDVAQILSVTTNLP</sequence>
<dbReference type="HOGENOM" id="CLU_2838366_0_0_1"/>
<proteinExistence type="predicted"/>
<protein>
    <submittedName>
        <fullName evidence="2">Uncharacterized protein</fullName>
    </submittedName>
</protein>
<dbReference type="EMBL" id="KI911153">
    <property type="protein sequence ID" value="ETS00234.1"/>
    <property type="molecule type" value="Genomic_DNA"/>
</dbReference>
<evidence type="ECO:0000313" key="2">
    <source>
        <dbReference type="EMBL" id="ETS00234.1"/>
    </source>
</evidence>
<reference evidence="3" key="1">
    <citation type="journal article" date="2013" name="Ind. Biotechnol.">
        <title>Comparative genomics analysis of Trichoderma reesei strains.</title>
        <authorList>
            <person name="Koike H."/>
            <person name="Aerts A."/>
            <person name="LaButti K."/>
            <person name="Grigoriev I.V."/>
            <person name="Baker S.E."/>
        </authorList>
    </citation>
    <scope>NUCLEOTIDE SEQUENCE [LARGE SCALE GENOMIC DNA]</scope>
    <source>
        <strain evidence="3">ATCC 56765 / BCRC 32924 / NRRL 11460 / Rut C-30</strain>
    </source>
</reference>
<gene>
    <name evidence="2" type="ORF">M419DRAFT_119856</name>
</gene>
<feature type="non-terminal residue" evidence="2">
    <location>
        <position position="66"/>
    </location>
</feature>
<keyword evidence="1" id="KW-0732">Signal</keyword>
<feature type="signal peptide" evidence="1">
    <location>
        <begin position="1"/>
        <end position="27"/>
    </location>
</feature>
<evidence type="ECO:0000313" key="3">
    <source>
        <dbReference type="Proteomes" id="UP000024376"/>
    </source>
</evidence>
<dbReference type="Proteomes" id="UP000024376">
    <property type="component" value="Unassembled WGS sequence"/>
</dbReference>